<dbReference type="Pfam" id="PF10108">
    <property type="entry name" value="DNA_pol_B_exo2"/>
    <property type="match status" value="1"/>
</dbReference>
<dbReference type="STRING" id="69279.BG36_21010"/>
<dbReference type="eggNOG" id="COG0417">
    <property type="taxonomic scope" value="Bacteria"/>
</dbReference>
<dbReference type="InterPro" id="IPR019288">
    <property type="entry name" value="3'-5'_exonuclease_PolB-like"/>
</dbReference>
<name>A0A011VMF8_9HYPH</name>
<dbReference type="InterPro" id="IPR012337">
    <property type="entry name" value="RNaseH-like_sf"/>
</dbReference>
<accession>A0A011VMF8</accession>
<dbReference type="SUPFAM" id="SSF53098">
    <property type="entry name" value="Ribonuclease H-like"/>
    <property type="match status" value="1"/>
</dbReference>
<evidence type="ECO:0000259" key="1">
    <source>
        <dbReference type="Pfam" id="PF10108"/>
    </source>
</evidence>
<comment type="caution">
    <text evidence="2">The sequence shown here is derived from an EMBL/GenBank/DDBJ whole genome shotgun (WGS) entry which is preliminary data.</text>
</comment>
<dbReference type="RefSeq" id="WP_035024451.1">
    <property type="nucleotide sequence ID" value="NZ_KK073880.1"/>
</dbReference>
<dbReference type="EMBL" id="JENY01000006">
    <property type="protein sequence ID" value="EXL09590.1"/>
    <property type="molecule type" value="Genomic_DNA"/>
</dbReference>
<proteinExistence type="predicted"/>
<dbReference type="AlphaFoldDB" id="A0A011VMF8"/>
<dbReference type="HOGENOM" id="CLU_1222705_0_0_5"/>
<feature type="domain" description="Predicted 3'-5' exonuclease PolB-like" evidence="1">
    <location>
        <begin position="82"/>
        <end position="223"/>
    </location>
</feature>
<dbReference type="InterPro" id="IPR036397">
    <property type="entry name" value="RNaseH_sf"/>
</dbReference>
<sequence length="226" mass="24946">MSFLYLDIETIPTQAAKARENIAKNILPPGNISKPETIAAWVKEKKSAAVDEAIAKTALDGALGHICCIGWAFDGQPTSSVTLDTEQSEADIIEAFFERADATIRGQITPVTIVGHYVIGFDLPFIWQRSICLGIRVPSWLPRQPRPWGDFVFDTMNAWAGYRGSISMDRLCEALGIDGKGEIDGSMIGRLWAEGRYSEISEYCEGDVERTRAIHQRMMVAYGDAA</sequence>
<gene>
    <name evidence="2" type="ORF">BG36_21010</name>
</gene>
<evidence type="ECO:0000313" key="3">
    <source>
        <dbReference type="Proteomes" id="UP000019849"/>
    </source>
</evidence>
<organism evidence="2 3">
    <name type="scientific">Aquamicrobium defluvii</name>
    <dbReference type="NCBI Taxonomy" id="69279"/>
    <lineage>
        <taxon>Bacteria</taxon>
        <taxon>Pseudomonadati</taxon>
        <taxon>Pseudomonadota</taxon>
        <taxon>Alphaproteobacteria</taxon>
        <taxon>Hyphomicrobiales</taxon>
        <taxon>Phyllobacteriaceae</taxon>
        <taxon>Aquamicrobium</taxon>
    </lineage>
</organism>
<dbReference type="PATRIC" id="fig|69279.3.peg.1136"/>
<dbReference type="Proteomes" id="UP000019849">
    <property type="component" value="Unassembled WGS sequence"/>
</dbReference>
<dbReference type="Gene3D" id="3.30.420.10">
    <property type="entry name" value="Ribonuclease H-like superfamily/Ribonuclease H"/>
    <property type="match status" value="1"/>
</dbReference>
<dbReference type="GO" id="GO:0003676">
    <property type="term" value="F:nucleic acid binding"/>
    <property type="evidence" value="ECO:0007669"/>
    <property type="project" value="InterPro"/>
</dbReference>
<evidence type="ECO:0000313" key="2">
    <source>
        <dbReference type="EMBL" id="EXL09590.1"/>
    </source>
</evidence>
<reference evidence="2 3" key="1">
    <citation type="submission" date="2014-02" db="EMBL/GenBank/DDBJ databases">
        <title>Aquamicrobium defluvii Genome sequencing.</title>
        <authorList>
            <person name="Wang X."/>
        </authorList>
    </citation>
    <scope>NUCLEOTIDE SEQUENCE [LARGE SCALE GENOMIC DNA]</scope>
    <source>
        <strain evidence="2 3">W13Z1</strain>
    </source>
</reference>
<protein>
    <submittedName>
        <fullName evidence="2">Ribonuclease H</fullName>
    </submittedName>
</protein>